<protein>
    <recommendedName>
        <fullName evidence="3">Porin</fullName>
    </recommendedName>
</protein>
<keyword evidence="2" id="KW-1185">Reference proteome</keyword>
<sequence length="253" mass="28351">MPAIAKSSDNSAPLQDMSDPLAVYSQWGGGISDDGLNLKFGNQYDSGSQNKRAMNIIEAKGVMGEGLGWSDHQTRDNSLDSLRLRNFTINTENGLGTQLDIIYNFDESYLAEQNSSVSYSLIKALPAWGPLQLYPLAGVGANISMNQYIDSNRKQIDAGYTIPGTFYLVGMYSKLTLNEKWWLNYNPMFANTLSGSEFYKENAFGDGESAALYHEVALSYQYSGRLNFRTFINWNNIAGIEEATYRLEFNYQF</sequence>
<evidence type="ECO:0008006" key="3">
    <source>
        <dbReference type="Google" id="ProtNLM"/>
    </source>
</evidence>
<reference evidence="1 2" key="1">
    <citation type="submission" date="2020-12" db="EMBL/GenBank/DDBJ databases">
        <title>FDA dAtabase for Regulatory Grade micrObial Sequences (FDA-ARGOS): Supporting development and validation of Infectious Disease Dx tests.</title>
        <authorList>
            <person name="Sproer C."/>
            <person name="Gronow S."/>
            <person name="Severitt S."/>
            <person name="Schroder I."/>
            <person name="Tallon L."/>
            <person name="Sadzewicz L."/>
            <person name="Zhao X."/>
            <person name="Boylan J."/>
            <person name="Ott S."/>
            <person name="Bowen H."/>
            <person name="Vavikolanu K."/>
            <person name="Mehta A."/>
            <person name="Aluvathingal J."/>
            <person name="Nadendla S."/>
            <person name="Lowell S."/>
            <person name="Myers T."/>
            <person name="Yan Y."/>
            <person name="Sichtig H."/>
        </authorList>
    </citation>
    <scope>NUCLEOTIDE SEQUENCE [LARGE SCALE GENOMIC DNA]</scope>
    <source>
        <strain evidence="1 2">FDAARGOS_986</strain>
    </source>
</reference>
<dbReference type="Proteomes" id="UP000595481">
    <property type="component" value="Chromosome"/>
</dbReference>
<dbReference type="EMBL" id="CP066092">
    <property type="protein sequence ID" value="QQB19406.1"/>
    <property type="molecule type" value="Genomic_DNA"/>
</dbReference>
<evidence type="ECO:0000313" key="1">
    <source>
        <dbReference type="EMBL" id="QQB19406.1"/>
    </source>
</evidence>
<name>A0A7T4A8X0_AERJA</name>
<dbReference type="GeneID" id="69553226"/>
<gene>
    <name evidence="1" type="ORF">I6H43_18090</name>
</gene>
<organism evidence="1 2">
    <name type="scientific">Aeromonas jandaei</name>
    <dbReference type="NCBI Taxonomy" id="650"/>
    <lineage>
        <taxon>Bacteria</taxon>
        <taxon>Pseudomonadati</taxon>
        <taxon>Pseudomonadota</taxon>
        <taxon>Gammaproteobacteria</taxon>
        <taxon>Aeromonadales</taxon>
        <taxon>Aeromonadaceae</taxon>
        <taxon>Aeromonas</taxon>
    </lineage>
</organism>
<accession>A0A7T4A8X0</accession>
<evidence type="ECO:0000313" key="2">
    <source>
        <dbReference type="Proteomes" id="UP000595481"/>
    </source>
</evidence>
<dbReference type="RefSeq" id="WP_198493489.1">
    <property type="nucleotide sequence ID" value="NZ_CAWMFX010000027.1"/>
</dbReference>
<proteinExistence type="predicted"/>